<dbReference type="GO" id="GO:0016020">
    <property type="term" value="C:membrane"/>
    <property type="evidence" value="ECO:0007669"/>
    <property type="project" value="InterPro"/>
</dbReference>
<protein>
    <recommendedName>
        <fullName evidence="3">THD domain-containing protein</fullName>
    </recommendedName>
</protein>
<dbReference type="InterPro" id="IPR008983">
    <property type="entry name" value="Tumour_necrosis_fac-like_dom"/>
</dbReference>
<comment type="caution">
    <text evidence="4">The sequence shown here is derived from an EMBL/GenBank/DDBJ whole genome shotgun (WGS) entry which is preliminary data.</text>
</comment>
<organism evidence="4 5">
    <name type="scientific">Mytilus galloprovincialis</name>
    <name type="common">Mediterranean mussel</name>
    <dbReference type="NCBI Taxonomy" id="29158"/>
    <lineage>
        <taxon>Eukaryota</taxon>
        <taxon>Metazoa</taxon>
        <taxon>Spiralia</taxon>
        <taxon>Lophotrochozoa</taxon>
        <taxon>Mollusca</taxon>
        <taxon>Bivalvia</taxon>
        <taxon>Autobranchia</taxon>
        <taxon>Pteriomorphia</taxon>
        <taxon>Mytilida</taxon>
        <taxon>Mytiloidea</taxon>
        <taxon>Mytilidae</taxon>
        <taxon>Mytilinae</taxon>
        <taxon>Mytilus</taxon>
    </lineage>
</organism>
<dbReference type="Proteomes" id="UP000596742">
    <property type="component" value="Unassembled WGS sequence"/>
</dbReference>
<keyword evidence="2" id="KW-0472">Membrane</keyword>
<evidence type="ECO:0000313" key="4">
    <source>
        <dbReference type="EMBL" id="VDI56593.1"/>
    </source>
</evidence>
<dbReference type="InterPro" id="IPR006052">
    <property type="entry name" value="TNF_dom"/>
</dbReference>
<keyword evidence="2" id="KW-0812">Transmembrane</keyword>
<feature type="domain" description="THD" evidence="3">
    <location>
        <begin position="136"/>
        <end position="252"/>
    </location>
</feature>
<comment type="similarity">
    <text evidence="1">Belongs to the tumor necrosis factor family.</text>
</comment>
<gene>
    <name evidence="4" type="ORF">MGAL_10B082338</name>
</gene>
<sequence length="338" mass="37637">MEKTKTKQQDVTEENDNFGTIVQFGLLVLNVLLIIAIFAVSVSWTALRNGPTKDMIPAPNVDRSLCVKTDKTKQCDRIKPEKYIADEIDKNMRKLQMQYMAEKLNYANVVCRKSAPSVYLFRGINKSAETSGNIRWQQTAEINKTANISLSYDPTKGTFKINKGGMYFIYSQITEMAENRMHNGTALQIFLKSNGKLQPILESDSAQCIMINAVGKRAHYVGSAYSLIAGDVLSAVHSHPQHIVDSHDTFMGGETISDLQHFHMVPSSWNRAEGMGPIGYANILTTVTFLRTLARTKALRTYFTGFICAITKSPGLHLSFDVLVVSSKVLSGDLDIRL</sequence>
<dbReference type="OrthoDB" id="6087158at2759"/>
<dbReference type="Pfam" id="PF00229">
    <property type="entry name" value="TNF"/>
    <property type="match status" value="1"/>
</dbReference>
<feature type="transmembrane region" description="Helical" evidence="2">
    <location>
        <begin position="20"/>
        <end position="47"/>
    </location>
</feature>
<evidence type="ECO:0000313" key="5">
    <source>
        <dbReference type="Proteomes" id="UP000596742"/>
    </source>
</evidence>
<accession>A0A8B6FWS3</accession>
<dbReference type="Gene3D" id="2.60.120.40">
    <property type="match status" value="1"/>
</dbReference>
<proteinExistence type="inferred from homology"/>
<evidence type="ECO:0000259" key="3">
    <source>
        <dbReference type="Pfam" id="PF00229"/>
    </source>
</evidence>
<evidence type="ECO:0000256" key="2">
    <source>
        <dbReference type="SAM" id="Phobius"/>
    </source>
</evidence>
<evidence type="ECO:0000256" key="1">
    <source>
        <dbReference type="ARBA" id="ARBA00008670"/>
    </source>
</evidence>
<keyword evidence="2" id="KW-1133">Transmembrane helix</keyword>
<reference evidence="4" key="1">
    <citation type="submission" date="2018-11" db="EMBL/GenBank/DDBJ databases">
        <authorList>
            <person name="Alioto T."/>
            <person name="Alioto T."/>
        </authorList>
    </citation>
    <scope>NUCLEOTIDE SEQUENCE</scope>
</reference>
<dbReference type="SUPFAM" id="SSF49842">
    <property type="entry name" value="TNF-like"/>
    <property type="match status" value="1"/>
</dbReference>
<keyword evidence="5" id="KW-1185">Reference proteome</keyword>
<dbReference type="GO" id="GO:0006955">
    <property type="term" value="P:immune response"/>
    <property type="evidence" value="ECO:0007669"/>
    <property type="project" value="InterPro"/>
</dbReference>
<name>A0A8B6FWS3_MYTGA</name>
<dbReference type="GO" id="GO:0005164">
    <property type="term" value="F:tumor necrosis factor receptor binding"/>
    <property type="evidence" value="ECO:0007669"/>
    <property type="project" value="InterPro"/>
</dbReference>
<dbReference type="AlphaFoldDB" id="A0A8B6FWS3"/>
<dbReference type="EMBL" id="UYJE01007635">
    <property type="protein sequence ID" value="VDI56593.1"/>
    <property type="molecule type" value="Genomic_DNA"/>
</dbReference>